<feature type="chain" id="PRO_5012247117" evidence="3">
    <location>
        <begin position="22"/>
        <end position="378"/>
    </location>
</feature>
<reference evidence="4 5" key="1">
    <citation type="submission" date="2016-12" db="EMBL/GenBank/DDBJ databases">
        <title>Candidatus Reconcilibacillus cellulovorans genome.</title>
        <authorList>
            <person name="Kolinko S."/>
            <person name="Wu Y.-W."/>
            <person name="Tachea F."/>
            <person name="Denzel E."/>
            <person name="Hiras J."/>
            <person name="Baecker N."/>
            <person name="Chan L.J."/>
            <person name="Eichorst S.A."/>
            <person name="Frey D."/>
            <person name="Adams P.D."/>
            <person name="Pray T."/>
            <person name="Tanjore D."/>
            <person name="Petzold C.J."/>
            <person name="Gladden J.M."/>
            <person name="Simmons B.A."/>
            <person name="Singer S.W."/>
        </authorList>
    </citation>
    <scope>NUCLEOTIDE SEQUENCE [LARGE SCALE GENOMIC DNA]</scope>
    <source>
        <strain evidence="4">JTherm</strain>
    </source>
</reference>
<evidence type="ECO:0000256" key="2">
    <source>
        <dbReference type="SAM" id="MobiDB-lite"/>
    </source>
</evidence>
<evidence type="ECO:0000256" key="3">
    <source>
        <dbReference type="SAM" id="SignalP"/>
    </source>
</evidence>
<evidence type="ECO:0000313" key="5">
    <source>
        <dbReference type="Proteomes" id="UP000243688"/>
    </source>
</evidence>
<name>A0A2A6E2A8_9BACL</name>
<keyword evidence="3" id="KW-0732">Signal</keyword>
<sequence length="378" mass="42722">MYRRIAALATAGAIAVATAFAAPDSAPTPGDAPATSTPPASTLASPAQDPELHDLLQKGLTAKQIDEEIARLDARQAEIRDELSRLERAAAEQQERAAESRRRVGRILRAYYMGERWSIWTAVLASRSLGEALVWFDYVQLMTAYERRVFRQAVEERDRLAALKTEAEKRLAEIERLKAERVRQRDRLRELEEAIRRQLETAANAEALKRQMEQLNKLWDEKGKPKFQTYFEALAKAMQNTQQLFGRAETSVQQFRMTATWRDAGINAFLRESDPIFSELTVSFVGGAMEVHGNDGVVDLNIRGRFVIENEPAHVIRYLVDELRFNGFALDETTVRALASEYELAITPALPDPTVRVRAESVEVRDGQMTVVLRFGLF</sequence>
<evidence type="ECO:0000313" key="4">
    <source>
        <dbReference type="EMBL" id="PDO11171.1"/>
    </source>
</evidence>
<accession>A0A2A6E2A8</accession>
<proteinExistence type="predicted"/>
<gene>
    <name evidence="4" type="ORF">BLM47_02910</name>
</gene>
<dbReference type="Gene3D" id="6.10.250.3150">
    <property type="match status" value="1"/>
</dbReference>
<comment type="caution">
    <text evidence="4">The sequence shown here is derived from an EMBL/GenBank/DDBJ whole genome shotgun (WGS) entry which is preliminary data.</text>
</comment>
<feature type="coiled-coil region" evidence="1">
    <location>
        <begin position="62"/>
        <end position="103"/>
    </location>
</feature>
<keyword evidence="1" id="KW-0175">Coiled coil</keyword>
<dbReference type="AlphaFoldDB" id="A0A2A6E2A8"/>
<feature type="coiled-coil region" evidence="1">
    <location>
        <begin position="150"/>
        <end position="222"/>
    </location>
</feature>
<organism evidence="4 5">
    <name type="scientific">Candidatus Reconcilbacillus cellulovorans</name>
    <dbReference type="NCBI Taxonomy" id="1906605"/>
    <lineage>
        <taxon>Bacteria</taxon>
        <taxon>Bacillati</taxon>
        <taxon>Bacillota</taxon>
        <taxon>Bacilli</taxon>
        <taxon>Bacillales</taxon>
        <taxon>Paenibacillaceae</taxon>
        <taxon>Candidatus Reconcilbacillus</taxon>
    </lineage>
</organism>
<dbReference type="Proteomes" id="UP000243688">
    <property type="component" value="Unassembled WGS sequence"/>
</dbReference>
<feature type="signal peptide" evidence="3">
    <location>
        <begin position="1"/>
        <end position="21"/>
    </location>
</feature>
<feature type="compositionally biased region" description="Polar residues" evidence="2">
    <location>
        <begin position="34"/>
        <end position="45"/>
    </location>
</feature>
<evidence type="ECO:0000256" key="1">
    <source>
        <dbReference type="SAM" id="Coils"/>
    </source>
</evidence>
<protein>
    <submittedName>
        <fullName evidence="4">Uncharacterized protein</fullName>
    </submittedName>
</protein>
<feature type="region of interest" description="Disordered" evidence="2">
    <location>
        <begin position="23"/>
        <end position="48"/>
    </location>
</feature>
<dbReference type="EMBL" id="MOXJ01000004">
    <property type="protein sequence ID" value="PDO11171.1"/>
    <property type="molecule type" value="Genomic_DNA"/>
</dbReference>